<name>A0A9X9Q5M9_GULGU</name>
<gene>
    <name evidence="1" type="ORF">BN2614_LOCUS8</name>
</gene>
<sequence>MALVPTQPRLVGLVKEETALCKLLRTRGKSTRTFCYFQFLKIPFMETIMWSCKNHPKLFEETNADCT</sequence>
<organism evidence="1 2">
    <name type="scientific">Gulo gulo</name>
    <name type="common">Wolverine</name>
    <name type="synonym">Gluton</name>
    <dbReference type="NCBI Taxonomy" id="48420"/>
    <lineage>
        <taxon>Eukaryota</taxon>
        <taxon>Metazoa</taxon>
        <taxon>Chordata</taxon>
        <taxon>Craniata</taxon>
        <taxon>Vertebrata</taxon>
        <taxon>Euteleostomi</taxon>
        <taxon>Mammalia</taxon>
        <taxon>Eutheria</taxon>
        <taxon>Laurasiatheria</taxon>
        <taxon>Carnivora</taxon>
        <taxon>Caniformia</taxon>
        <taxon>Musteloidea</taxon>
        <taxon>Mustelidae</taxon>
        <taxon>Guloninae</taxon>
        <taxon>Gulo</taxon>
    </lineage>
</organism>
<comment type="caution">
    <text evidence="1">The sequence shown here is derived from an EMBL/GenBank/DDBJ whole genome shotgun (WGS) entry which is preliminary data.</text>
</comment>
<evidence type="ECO:0000313" key="1">
    <source>
        <dbReference type="EMBL" id="VCX30795.1"/>
    </source>
</evidence>
<protein>
    <submittedName>
        <fullName evidence="1">Uncharacterized protein</fullName>
    </submittedName>
</protein>
<proteinExistence type="predicted"/>
<feature type="non-terminal residue" evidence="1">
    <location>
        <position position="67"/>
    </location>
</feature>
<reference evidence="1 2" key="1">
    <citation type="submission" date="2018-10" db="EMBL/GenBank/DDBJ databases">
        <authorList>
            <person name="Ekblom R."/>
            <person name="Jareborg N."/>
        </authorList>
    </citation>
    <scope>NUCLEOTIDE SEQUENCE [LARGE SCALE GENOMIC DNA]</scope>
    <source>
        <tissue evidence="1">Muscle</tissue>
    </source>
</reference>
<evidence type="ECO:0000313" key="2">
    <source>
        <dbReference type="Proteomes" id="UP000269945"/>
    </source>
</evidence>
<dbReference type="Proteomes" id="UP000269945">
    <property type="component" value="Unassembled WGS sequence"/>
</dbReference>
<dbReference type="EMBL" id="CYRY02039255">
    <property type="protein sequence ID" value="VCX30795.1"/>
    <property type="molecule type" value="Genomic_DNA"/>
</dbReference>
<dbReference type="AlphaFoldDB" id="A0A9X9Q5M9"/>
<accession>A0A9X9Q5M9</accession>
<keyword evidence="2" id="KW-1185">Reference proteome</keyword>